<dbReference type="AlphaFoldDB" id="A0A9P6E534"/>
<dbReference type="Proteomes" id="UP000807306">
    <property type="component" value="Unassembled WGS sequence"/>
</dbReference>
<protein>
    <recommendedName>
        <fullName evidence="3">F-box domain-containing protein</fullName>
    </recommendedName>
</protein>
<comment type="caution">
    <text evidence="1">The sequence shown here is derived from an EMBL/GenBank/DDBJ whole genome shotgun (WGS) entry which is preliminary data.</text>
</comment>
<sequence>MPEDHGFKFQLFSPEERPSCCSAAPSGPCSACERLLAVEQRIRHATTALEQALVDRQQLQNHRNSVHDPFSRLPTEVSSQIFSFCVPPSPTLDEFYEDYCWHQNPHVPYTQLTLGAVCQGWRRVAWSTASLWNFLSVRITHRTPSSFTIYVRQWLERSNRLPLTIRVAYISDLVENIDPYTLNPLMIPLIGVLNESIDRWSSVFLHIPNSYISQLKSDPTSPPNIKCLSLWSLEDKTSPPPQLFREKQDAIFNIGYLPSPSHLKITAYHLDNLHIHWGNITRFEGQYLTTEESFRVFHQSTKMTSCEMAILPHHSFASATPAAPIILRHLTVLCLLDTVTPILNQLSCPALRAISWRIDNLQLSGPAVDFITRSNCALEEIRFQGFQDHDEEDLIEFLTQVPSLKILSFERPLGRNLIDLIGETAYEQNDSVLRFLPSLQAFHYTGPRSFPWSSIPAMIPRPSSSSKDITPRPLVRLEFRIDYSSYLEDIEDTTSEELVLRDKIRQIDIENILEMLDSGISVSIYDEDDTQVIDLWARHYGLYGNDDGDTESDE</sequence>
<dbReference type="OrthoDB" id="3139566at2759"/>
<reference evidence="1" key="1">
    <citation type="submission" date="2020-11" db="EMBL/GenBank/DDBJ databases">
        <authorList>
            <consortium name="DOE Joint Genome Institute"/>
            <person name="Ahrendt S."/>
            <person name="Riley R."/>
            <person name="Andreopoulos W."/>
            <person name="Labutti K."/>
            <person name="Pangilinan J."/>
            <person name="Ruiz-Duenas F.J."/>
            <person name="Barrasa J.M."/>
            <person name="Sanchez-Garcia M."/>
            <person name="Camarero S."/>
            <person name="Miyauchi S."/>
            <person name="Serrano A."/>
            <person name="Linde D."/>
            <person name="Babiker R."/>
            <person name="Drula E."/>
            <person name="Ayuso-Fernandez I."/>
            <person name="Pacheco R."/>
            <person name="Padilla G."/>
            <person name="Ferreira P."/>
            <person name="Barriuso J."/>
            <person name="Kellner H."/>
            <person name="Castanera R."/>
            <person name="Alfaro M."/>
            <person name="Ramirez L."/>
            <person name="Pisabarro A.G."/>
            <person name="Kuo A."/>
            <person name="Tritt A."/>
            <person name="Lipzen A."/>
            <person name="He G."/>
            <person name="Yan M."/>
            <person name="Ng V."/>
            <person name="Cullen D."/>
            <person name="Martin F."/>
            <person name="Rosso M.-N."/>
            <person name="Henrissat B."/>
            <person name="Hibbett D."/>
            <person name="Martinez A.T."/>
            <person name="Grigoriev I.V."/>
        </authorList>
    </citation>
    <scope>NUCLEOTIDE SEQUENCE</scope>
    <source>
        <strain evidence="1">CBS 506.95</strain>
    </source>
</reference>
<evidence type="ECO:0000313" key="2">
    <source>
        <dbReference type="Proteomes" id="UP000807306"/>
    </source>
</evidence>
<evidence type="ECO:0008006" key="3">
    <source>
        <dbReference type="Google" id="ProtNLM"/>
    </source>
</evidence>
<organism evidence="1 2">
    <name type="scientific">Crepidotus variabilis</name>
    <dbReference type="NCBI Taxonomy" id="179855"/>
    <lineage>
        <taxon>Eukaryota</taxon>
        <taxon>Fungi</taxon>
        <taxon>Dikarya</taxon>
        <taxon>Basidiomycota</taxon>
        <taxon>Agaricomycotina</taxon>
        <taxon>Agaricomycetes</taxon>
        <taxon>Agaricomycetidae</taxon>
        <taxon>Agaricales</taxon>
        <taxon>Agaricineae</taxon>
        <taxon>Crepidotaceae</taxon>
        <taxon>Crepidotus</taxon>
    </lineage>
</organism>
<dbReference type="EMBL" id="MU157940">
    <property type="protein sequence ID" value="KAF9522579.1"/>
    <property type="molecule type" value="Genomic_DNA"/>
</dbReference>
<accession>A0A9P6E534</accession>
<evidence type="ECO:0000313" key="1">
    <source>
        <dbReference type="EMBL" id="KAF9522579.1"/>
    </source>
</evidence>
<gene>
    <name evidence="1" type="ORF">CPB83DRAFT_864230</name>
</gene>
<proteinExistence type="predicted"/>
<name>A0A9P6E534_9AGAR</name>
<keyword evidence="2" id="KW-1185">Reference proteome</keyword>
<dbReference type="Gene3D" id="1.20.1280.50">
    <property type="match status" value="1"/>
</dbReference>